<sequence>MPGGRIILGSVWVIGVSLVVCVGLSGFFSGSEIALSSLDKITLKRLVKEKPKKGRQIESLLIKPSR</sequence>
<evidence type="ECO:0000313" key="4">
    <source>
        <dbReference type="EMBL" id="TET11500.1"/>
    </source>
</evidence>
<dbReference type="PROSITE" id="PS51846">
    <property type="entry name" value="CNNM"/>
    <property type="match status" value="1"/>
</dbReference>
<comment type="caution">
    <text evidence="4">The sequence shown here is derived from an EMBL/GenBank/DDBJ whole genome shotgun (WGS) entry which is preliminary data.</text>
</comment>
<dbReference type="Pfam" id="PF01595">
    <property type="entry name" value="CNNM"/>
    <property type="match status" value="1"/>
</dbReference>
<proteinExistence type="predicted"/>
<dbReference type="AlphaFoldDB" id="A0A523S0E5"/>
<dbReference type="Proteomes" id="UP000316360">
    <property type="component" value="Unassembled WGS sequence"/>
</dbReference>
<feature type="non-terminal residue" evidence="4">
    <location>
        <position position="66"/>
    </location>
</feature>
<keyword evidence="1 2" id="KW-0812">Transmembrane</keyword>
<evidence type="ECO:0000313" key="5">
    <source>
        <dbReference type="Proteomes" id="UP000316360"/>
    </source>
</evidence>
<feature type="domain" description="CNNM transmembrane" evidence="3">
    <location>
        <begin position="7"/>
        <end position="66"/>
    </location>
</feature>
<organism evidence="4 5">
    <name type="scientific">Aerophobetes bacterium</name>
    <dbReference type="NCBI Taxonomy" id="2030807"/>
    <lineage>
        <taxon>Bacteria</taxon>
        <taxon>Candidatus Aerophobota</taxon>
    </lineage>
</organism>
<name>A0A523S0E5_UNCAE</name>
<evidence type="ECO:0000256" key="1">
    <source>
        <dbReference type="PROSITE-ProRule" id="PRU01193"/>
    </source>
</evidence>
<gene>
    <name evidence="4" type="ORF">E3J84_02750</name>
</gene>
<dbReference type="EMBL" id="SOKJ01000150">
    <property type="protein sequence ID" value="TET11500.1"/>
    <property type="molecule type" value="Genomic_DNA"/>
</dbReference>
<feature type="transmembrane region" description="Helical" evidence="2">
    <location>
        <begin position="6"/>
        <end position="28"/>
    </location>
</feature>
<dbReference type="InterPro" id="IPR002550">
    <property type="entry name" value="CNNM"/>
</dbReference>
<evidence type="ECO:0000259" key="3">
    <source>
        <dbReference type="PROSITE" id="PS51846"/>
    </source>
</evidence>
<protein>
    <submittedName>
        <fullName evidence="4">DUF21 domain-containing protein</fullName>
    </submittedName>
</protein>
<accession>A0A523S0E5</accession>
<reference evidence="4 5" key="1">
    <citation type="submission" date="2019-03" db="EMBL/GenBank/DDBJ databases">
        <title>Metabolic potential of uncultured bacteria and archaea associated with petroleum seepage in deep-sea sediments.</title>
        <authorList>
            <person name="Dong X."/>
            <person name="Hubert C."/>
        </authorList>
    </citation>
    <scope>NUCLEOTIDE SEQUENCE [LARGE SCALE GENOMIC DNA]</scope>
    <source>
        <strain evidence="4">E44_bin7</strain>
    </source>
</reference>
<evidence type="ECO:0000256" key="2">
    <source>
        <dbReference type="SAM" id="Phobius"/>
    </source>
</evidence>
<keyword evidence="1 2" id="KW-0472">Membrane</keyword>
<dbReference type="GO" id="GO:0016020">
    <property type="term" value="C:membrane"/>
    <property type="evidence" value="ECO:0007669"/>
    <property type="project" value="UniProtKB-UniRule"/>
</dbReference>
<keyword evidence="1 2" id="KW-1133">Transmembrane helix</keyword>